<sequence>MELLPNCGSDRAWVWTVLSDYADEEAKPETLAIRFANSENAQKFKTKFEECQTDIVNNLKNEANETDNKEKETEDVAKQLEDLTVKDSNKEDASESKDNKVEGKTDEKDKKSEDKTEVKTEETKDEPSDDTKEKKDES</sequence>
<accession>A0ABM0MGB3</accession>
<gene>
    <name evidence="4" type="primary">LOC100372329</name>
</gene>
<keyword evidence="3" id="KW-1185">Reference proteome</keyword>
<dbReference type="InterPro" id="IPR000156">
    <property type="entry name" value="Ran_bind_dom"/>
</dbReference>
<dbReference type="Pfam" id="PF00638">
    <property type="entry name" value="Ran_BP1"/>
    <property type="match status" value="1"/>
</dbReference>
<name>A0ABM0MGB3_SACKO</name>
<feature type="compositionally biased region" description="Basic and acidic residues" evidence="1">
    <location>
        <begin position="62"/>
        <end position="138"/>
    </location>
</feature>
<evidence type="ECO:0000259" key="2">
    <source>
        <dbReference type="PROSITE" id="PS50196"/>
    </source>
</evidence>
<protein>
    <submittedName>
        <fullName evidence="4">Ran-specific GTPase-activating protein-like</fullName>
    </submittedName>
</protein>
<reference evidence="4" key="1">
    <citation type="submission" date="2025-08" db="UniProtKB">
        <authorList>
            <consortium name="RefSeq"/>
        </authorList>
    </citation>
    <scope>IDENTIFICATION</scope>
    <source>
        <tissue evidence="4">Testes</tissue>
    </source>
</reference>
<dbReference type="InterPro" id="IPR011993">
    <property type="entry name" value="PH-like_dom_sf"/>
</dbReference>
<feature type="domain" description="RanBD1" evidence="2">
    <location>
        <begin position="1"/>
        <end position="57"/>
    </location>
</feature>
<dbReference type="PANTHER" id="PTHR23138">
    <property type="entry name" value="RAN BINDING PROTEIN"/>
    <property type="match status" value="1"/>
</dbReference>
<dbReference type="RefSeq" id="XP_006819054.1">
    <property type="nucleotide sequence ID" value="XM_006818991.1"/>
</dbReference>
<organism evidence="3 4">
    <name type="scientific">Saccoglossus kowalevskii</name>
    <name type="common">Acorn worm</name>
    <dbReference type="NCBI Taxonomy" id="10224"/>
    <lineage>
        <taxon>Eukaryota</taxon>
        <taxon>Metazoa</taxon>
        <taxon>Hemichordata</taxon>
        <taxon>Enteropneusta</taxon>
        <taxon>Harrimaniidae</taxon>
        <taxon>Saccoglossus</taxon>
    </lineage>
</organism>
<dbReference type="Proteomes" id="UP000694865">
    <property type="component" value="Unplaced"/>
</dbReference>
<dbReference type="InterPro" id="IPR045255">
    <property type="entry name" value="RanBP1-like"/>
</dbReference>
<feature type="region of interest" description="Disordered" evidence="1">
    <location>
        <begin position="59"/>
        <end position="138"/>
    </location>
</feature>
<evidence type="ECO:0000256" key="1">
    <source>
        <dbReference type="SAM" id="MobiDB-lite"/>
    </source>
</evidence>
<dbReference type="GeneID" id="100372329"/>
<evidence type="ECO:0000313" key="3">
    <source>
        <dbReference type="Proteomes" id="UP000694865"/>
    </source>
</evidence>
<dbReference type="SUPFAM" id="SSF50729">
    <property type="entry name" value="PH domain-like"/>
    <property type="match status" value="1"/>
</dbReference>
<proteinExistence type="predicted"/>
<dbReference type="Gene3D" id="2.30.29.30">
    <property type="entry name" value="Pleckstrin-homology domain (PH domain)/Phosphotyrosine-binding domain (PTB)"/>
    <property type="match status" value="1"/>
</dbReference>
<evidence type="ECO:0000313" key="4">
    <source>
        <dbReference type="RefSeq" id="XP_006819054.1"/>
    </source>
</evidence>
<dbReference type="PROSITE" id="PS50196">
    <property type="entry name" value="RANBD1"/>
    <property type="match status" value="1"/>
</dbReference>
<dbReference type="PANTHER" id="PTHR23138:SF94">
    <property type="entry name" value="RAN BINDING PROTEIN 1"/>
    <property type="match status" value="1"/>
</dbReference>